<dbReference type="Pfam" id="PF07238">
    <property type="entry name" value="PilZ"/>
    <property type="match status" value="1"/>
</dbReference>
<proteinExistence type="predicted"/>
<dbReference type="InterPro" id="IPR009875">
    <property type="entry name" value="PilZ_domain"/>
</dbReference>
<feature type="domain" description="PilZ" evidence="1">
    <location>
        <begin position="16"/>
        <end position="98"/>
    </location>
</feature>
<organism evidence="2 3">
    <name type="scientific">Sphingosinicella rhizophila</name>
    <dbReference type="NCBI Taxonomy" id="3050082"/>
    <lineage>
        <taxon>Bacteria</taxon>
        <taxon>Pseudomonadati</taxon>
        <taxon>Pseudomonadota</taxon>
        <taxon>Alphaproteobacteria</taxon>
        <taxon>Sphingomonadales</taxon>
        <taxon>Sphingosinicellaceae</taxon>
        <taxon>Sphingosinicella</taxon>
    </lineage>
</organism>
<sequence length="116" mass="12758">MFINAELTRLPVVDGRKAERRIVNIAAALRETGAVTTTVQVIDLSPGGFKAALPAPLEPQTEVWLKLPGFEAKRSRVVWFKNGEAGFEFEAPLHPAEIASLSAPPKRLPKNIFRRA</sequence>
<dbReference type="Proteomes" id="UP001259572">
    <property type="component" value="Unassembled WGS sequence"/>
</dbReference>
<name>A0ABU3Q714_9SPHN</name>
<keyword evidence="3" id="KW-1185">Reference proteome</keyword>
<evidence type="ECO:0000313" key="3">
    <source>
        <dbReference type="Proteomes" id="UP001259572"/>
    </source>
</evidence>
<reference evidence="2 3" key="1">
    <citation type="submission" date="2023-05" db="EMBL/GenBank/DDBJ databases">
        <authorList>
            <person name="Guo Y."/>
        </authorList>
    </citation>
    <scope>NUCLEOTIDE SEQUENCE [LARGE SCALE GENOMIC DNA]</scope>
    <source>
        <strain evidence="2 3">GR2756</strain>
    </source>
</reference>
<dbReference type="RefSeq" id="WP_315725758.1">
    <property type="nucleotide sequence ID" value="NZ_JAVUPU010000004.1"/>
</dbReference>
<evidence type="ECO:0000259" key="1">
    <source>
        <dbReference type="Pfam" id="PF07238"/>
    </source>
</evidence>
<gene>
    <name evidence="2" type="ORF">RQX22_09140</name>
</gene>
<comment type="caution">
    <text evidence="2">The sequence shown here is derived from an EMBL/GenBank/DDBJ whole genome shotgun (WGS) entry which is preliminary data.</text>
</comment>
<dbReference type="EMBL" id="JAVUPU010000004">
    <property type="protein sequence ID" value="MDT9599112.1"/>
    <property type="molecule type" value="Genomic_DNA"/>
</dbReference>
<protein>
    <submittedName>
        <fullName evidence="2">PilZ domain-containing protein</fullName>
    </submittedName>
</protein>
<evidence type="ECO:0000313" key="2">
    <source>
        <dbReference type="EMBL" id="MDT9599112.1"/>
    </source>
</evidence>
<accession>A0ABU3Q714</accession>
<dbReference type="SUPFAM" id="SSF141371">
    <property type="entry name" value="PilZ domain-like"/>
    <property type="match status" value="1"/>
</dbReference>